<evidence type="ECO:0000313" key="10">
    <source>
        <dbReference type="RefSeq" id="XP_011304201.1"/>
    </source>
</evidence>
<sequence>MSEVCPNCGKQTSSPRCRLITDSCGHEKCRMCLLYEEEGCKTCSDFQRVLSTSSSGADVQNPQDTLKNPNHPSSPVPRPSAPPGGAPTPPPKVEKSKPPDRNHIITLPGHPERYKCTLCLKIFRNKKGKCYHDVCRTGISPYHCPLCDKTFVKKSHFEYHERVHSGYKPFSCVICSKAFPQKNKLNRHMQSHDPEKKYLCSVCGKRYNKKDDLTTHSTVHSGAKPHICPTCGKSFRIRTSLNRHLRIHSSERPFTCDECGKSFKDKSLLVRHKRTHGKERPYSCAHCPKVFLSKSELRRHLSSHSDVKPFACKFCQTVFRRKDNLIRHIRHHHMEGSGAGDGTTSVAPLNHQNPTAGNPHPHSVNPLNQLNQEKGDPEKKNKSKDKNVILKKGNSTKTKKGKSADSQIAPQHSTSQINSRLDSRGVASVIRAPGELSNAVPVINGPIRRQSERPNKTVLTYTQPIPIAEAVVINQRIEEKLYLQNSGNNCFYRERSGREGISVASLPPLGQNSAIRALPGARRMSGDSSFSPPRSGSLIELKTPAVGEDEGKAKCMIGEDEDVDVEILDMEASNWASAIKKNLGFEGAKKSPETHWRKRTAGNHKSQHN</sequence>
<proteinExistence type="inferred from homology"/>
<dbReference type="KEGG" id="fas:105267211"/>
<dbReference type="GO" id="GO:0008270">
    <property type="term" value="F:zinc ion binding"/>
    <property type="evidence" value="ECO:0007669"/>
    <property type="project" value="UniProtKB-KW"/>
</dbReference>
<feature type="compositionally biased region" description="Basic residues" evidence="7">
    <location>
        <begin position="596"/>
        <end position="609"/>
    </location>
</feature>
<feature type="region of interest" description="Disordered" evidence="7">
    <location>
        <begin position="586"/>
        <end position="609"/>
    </location>
</feature>
<feature type="domain" description="C2H2-type" evidence="8">
    <location>
        <begin position="310"/>
        <end position="337"/>
    </location>
</feature>
<feature type="compositionally biased region" description="Basic and acidic residues" evidence="7">
    <location>
        <begin position="92"/>
        <end position="103"/>
    </location>
</feature>
<feature type="domain" description="C2H2-type" evidence="8">
    <location>
        <begin position="198"/>
        <end position="225"/>
    </location>
</feature>
<feature type="domain" description="C2H2-type" evidence="8">
    <location>
        <begin position="226"/>
        <end position="253"/>
    </location>
</feature>
<dbReference type="PROSITE" id="PS50157">
    <property type="entry name" value="ZINC_FINGER_C2H2_2"/>
    <property type="match status" value="7"/>
</dbReference>
<dbReference type="InterPro" id="IPR013087">
    <property type="entry name" value="Znf_C2H2_type"/>
</dbReference>
<dbReference type="InterPro" id="IPR036236">
    <property type="entry name" value="Znf_C2H2_sf"/>
</dbReference>
<dbReference type="SMART" id="SM00355">
    <property type="entry name" value="ZnF_C2H2"/>
    <property type="match status" value="7"/>
</dbReference>
<dbReference type="SUPFAM" id="SSF57667">
    <property type="entry name" value="beta-beta-alpha zinc fingers"/>
    <property type="match status" value="4"/>
</dbReference>
<name>A0A9R1U1Y3_9HYME</name>
<protein>
    <submittedName>
        <fullName evidence="10">Zinc finger protein 577</fullName>
    </submittedName>
</protein>
<feature type="domain" description="C2H2-type" evidence="8">
    <location>
        <begin position="254"/>
        <end position="281"/>
    </location>
</feature>
<feature type="compositionally biased region" description="Pro residues" evidence="7">
    <location>
        <begin position="72"/>
        <end position="91"/>
    </location>
</feature>
<keyword evidence="2" id="KW-0479">Metal-binding</keyword>
<keyword evidence="4 6" id="KW-0863">Zinc-finger</keyword>
<evidence type="ECO:0000256" key="5">
    <source>
        <dbReference type="ARBA" id="ARBA00022833"/>
    </source>
</evidence>
<dbReference type="FunFam" id="3.30.160.60:FF:000110">
    <property type="entry name" value="Zinc finger protein-like"/>
    <property type="match status" value="1"/>
</dbReference>
<dbReference type="GO" id="GO:0000785">
    <property type="term" value="C:chromatin"/>
    <property type="evidence" value="ECO:0007669"/>
    <property type="project" value="UniProtKB-ARBA"/>
</dbReference>
<organism evidence="9 10">
    <name type="scientific">Fopius arisanus</name>
    <dbReference type="NCBI Taxonomy" id="64838"/>
    <lineage>
        <taxon>Eukaryota</taxon>
        <taxon>Metazoa</taxon>
        <taxon>Ecdysozoa</taxon>
        <taxon>Arthropoda</taxon>
        <taxon>Hexapoda</taxon>
        <taxon>Insecta</taxon>
        <taxon>Pterygota</taxon>
        <taxon>Neoptera</taxon>
        <taxon>Endopterygota</taxon>
        <taxon>Hymenoptera</taxon>
        <taxon>Apocrita</taxon>
        <taxon>Ichneumonoidea</taxon>
        <taxon>Braconidae</taxon>
        <taxon>Opiinae</taxon>
        <taxon>Fopius</taxon>
    </lineage>
</organism>
<evidence type="ECO:0000256" key="4">
    <source>
        <dbReference type="ARBA" id="ARBA00022771"/>
    </source>
</evidence>
<dbReference type="Pfam" id="PF13894">
    <property type="entry name" value="zf-C2H2_4"/>
    <property type="match status" value="1"/>
</dbReference>
<dbReference type="FunFam" id="3.30.160.60:FF:000690">
    <property type="entry name" value="Zinc finger protein 354C"/>
    <property type="match status" value="1"/>
</dbReference>
<dbReference type="OrthoDB" id="6077919at2759"/>
<dbReference type="GO" id="GO:0040029">
    <property type="term" value="P:epigenetic regulation of gene expression"/>
    <property type="evidence" value="ECO:0007669"/>
    <property type="project" value="UniProtKB-ARBA"/>
</dbReference>
<evidence type="ECO:0000313" key="9">
    <source>
        <dbReference type="Proteomes" id="UP000694866"/>
    </source>
</evidence>
<keyword evidence="9" id="KW-1185">Reference proteome</keyword>
<accession>A0A9R1U1Y3</accession>
<dbReference type="GO" id="GO:0000981">
    <property type="term" value="F:DNA-binding transcription factor activity, RNA polymerase II-specific"/>
    <property type="evidence" value="ECO:0007669"/>
    <property type="project" value="TreeGrafter"/>
</dbReference>
<evidence type="ECO:0000259" key="8">
    <source>
        <dbReference type="PROSITE" id="PS50157"/>
    </source>
</evidence>
<evidence type="ECO:0000256" key="1">
    <source>
        <dbReference type="ARBA" id="ARBA00006991"/>
    </source>
</evidence>
<comment type="similarity">
    <text evidence="1">Belongs to the krueppel C2H2-type zinc-finger protein family.</text>
</comment>
<evidence type="ECO:0000256" key="7">
    <source>
        <dbReference type="SAM" id="MobiDB-lite"/>
    </source>
</evidence>
<feature type="region of interest" description="Disordered" evidence="7">
    <location>
        <begin position="54"/>
        <end position="104"/>
    </location>
</feature>
<feature type="compositionally biased region" description="Polar residues" evidence="7">
    <location>
        <begin position="342"/>
        <end position="356"/>
    </location>
</feature>
<feature type="domain" description="C2H2-type" evidence="8">
    <location>
        <begin position="282"/>
        <end position="309"/>
    </location>
</feature>
<feature type="domain" description="C2H2-type" evidence="8">
    <location>
        <begin position="170"/>
        <end position="197"/>
    </location>
</feature>
<feature type="compositionally biased region" description="Basic and acidic residues" evidence="7">
    <location>
        <begin position="373"/>
        <end position="388"/>
    </location>
</feature>
<dbReference type="FunFam" id="3.30.160.60:FF:000100">
    <property type="entry name" value="Zinc finger 45-like"/>
    <property type="match status" value="2"/>
</dbReference>
<dbReference type="GO" id="GO:0003682">
    <property type="term" value="F:chromatin binding"/>
    <property type="evidence" value="ECO:0007669"/>
    <property type="project" value="UniProtKB-ARBA"/>
</dbReference>
<dbReference type="Pfam" id="PF00096">
    <property type="entry name" value="zf-C2H2"/>
    <property type="match status" value="5"/>
</dbReference>
<evidence type="ECO:0000256" key="2">
    <source>
        <dbReference type="ARBA" id="ARBA00022723"/>
    </source>
</evidence>
<reference evidence="10" key="1">
    <citation type="submission" date="2025-08" db="UniProtKB">
        <authorList>
            <consortium name="RefSeq"/>
        </authorList>
    </citation>
    <scope>IDENTIFICATION</scope>
    <source>
        <strain evidence="10">USDA-PBARC FA_bdor</strain>
        <tissue evidence="10">Whole organism</tissue>
    </source>
</reference>
<gene>
    <name evidence="10" type="primary">LOC105267211</name>
</gene>
<feature type="domain" description="C2H2-type" evidence="8">
    <location>
        <begin position="142"/>
        <end position="169"/>
    </location>
</feature>
<dbReference type="Proteomes" id="UP000694866">
    <property type="component" value="Unplaced"/>
</dbReference>
<evidence type="ECO:0000256" key="6">
    <source>
        <dbReference type="PROSITE-ProRule" id="PRU00042"/>
    </source>
</evidence>
<dbReference type="GO" id="GO:0000978">
    <property type="term" value="F:RNA polymerase II cis-regulatory region sequence-specific DNA binding"/>
    <property type="evidence" value="ECO:0007669"/>
    <property type="project" value="TreeGrafter"/>
</dbReference>
<feature type="region of interest" description="Disordered" evidence="7">
    <location>
        <begin position="334"/>
        <end position="422"/>
    </location>
</feature>
<dbReference type="Gene3D" id="3.30.160.60">
    <property type="entry name" value="Classic Zinc Finger"/>
    <property type="match status" value="7"/>
</dbReference>
<dbReference type="PROSITE" id="PS00028">
    <property type="entry name" value="ZINC_FINGER_C2H2_1"/>
    <property type="match status" value="7"/>
</dbReference>
<dbReference type="Pfam" id="PF13912">
    <property type="entry name" value="zf-C2H2_6"/>
    <property type="match status" value="1"/>
</dbReference>
<dbReference type="PANTHER" id="PTHR23235">
    <property type="entry name" value="KRUEPPEL-LIKE TRANSCRIPTION FACTOR"/>
    <property type="match status" value="1"/>
</dbReference>
<keyword evidence="3" id="KW-0677">Repeat</keyword>
<dbReference type="GeneID" id="105267211"/>
<dbReference type="AlphaFoldDB" id="A0A9R1U1Y3"/>
<evidence type="ECO:0000256" key="3">
    <source>
        <dbReference type="ARBA" id="ARBA00022737"/>
    </source>
</evidence>
<feature type="compositionally biased region" description="Polar residues" evidence="7">
    <location>
        <begin position="404"/>
        <end position="420"/>
    </location>
</feature>
<feature type="compositionally biased region" description="Polar residues" evidence="7">
    <location>
        <begin position="54"/>
        <end position="71"/>
    </location>
</feature>
<dbReference type="PANTHER" id="PTHR23235:SF178">
    <property type="entry name" value="C2H2-TYPE DOMAIN-CONTAINING PROTEIN-RELATED"/>
    <property type="match status" value="1"/>
</dbReference>
<dbReference type="FunFam" id="3.30.160.60:FF:001442">
    <property type="entry name" value="zinc finger protein 696"/>
    <property type="match status" value="1"/>
</dbReference>
<keyword evidence="5" id="KW-0862">Zinc</keyword>
<dbReference type="RefSeq" id="XP_011304201.1">
    <property type="nucleotide sequence ID" value="XM_011305899.1"/>
</dbReference>